<accession>A0A401ZRH3</accession>
<keyword evidence="2" id="KW-0808">Transferase</keyword>
<dbReference type="EMBL" id="BIFQ01000002">
    <property type="protein sequence ID" value="GCE09453.1"/>
    <property type="molecule type" value="Genomic_DNA"/>
</dbReference>
<dbReference type="Gene3D" id="3.30.420.40">
    <property type="match status" value="2"/>
</dbReference>
<dbReference type="InterPro" id="IPR043129">
    <property type="entry name" value="ATPase_NBD"/>
</dbReference>
<reference evidence="3" key="1">
    <citation type="submission" date="2018-12" db="EMBL/GenBank/DDBJ databases">
        <title>Tengunoibacter tsumagoiensis gen. nov., sp. nov., Dictyobacter kobayashii sp. nov., D. alpinus sp. nov., and D. joshuensis sp. nov. and description of Dictyobacteraceae fam. nov. within the order Ktedonobacterales isolated from Tengu-no-mugimeshi.</title>
        <authorList>
            <person name="Wang C.M."/>
            <person name="Zheng Y."/>
            <person name="Sakai Y."/>
            <person name="Toyoda A."/>
            <person name="Minakuchi Y."/>
            <person name="Abe K."/>
            <person name="Yokota A."/>
            <person name="Yabe S."/>
        </authorList>
    </citation>
    <scope>NUCLEOTIDE SEQUENCE [LARGE SCALE GENOMIC DNA]</scope>
    <source>
        <strain evidence="3">S-27</strain>
    </source>
</reference>
<proteinExistence type="inferred from homology"/>
<dbReference type="GO" id="GO:0016301">
    <property type="term" value="F:kinase activity"/>
    <property type="evidence" value="ECO:0007669"/>
    <property type="project" value="UniProtKB-KW"/>
</dbReference>
<evidence type="ECO:0000313" key="3">
    <source>
        <dbReference type="Proteomes" id="UP000287224"/>
    </source>
</evidence>
<dbReference type="Pfam" id="PF00480">
    <property type="entry name" value="ROK"/>
    <property type="match status" value="1"/>
</dbReference>
<comment type="caution">
    <text evidence="2">The sequence shown here is derived from an EMBL/GenBank/DDBJ whole genome shotgun (WGS) entry which is preliminary data.</text>
</comment>
<keyword evidence="3" id="KW-1185">Reference proteome</keyword>
<dbReference type="SUPFAM" id="SSF53067">
    <property type="entry name" value="Actin-like ATPase domain"/>
    <property type="match status" value="1"/>
</dbReference>
<dbReference type="RefSeq" id="WP_160146298.1">
    <property type="nucleotide sequence ID" value="NZ_BIFQ01000002.1"/>
</dbReference>
<protein>
    <submittedName>
        <fullName evidence="2">Glucokinase</fullName>
    </submittedName>
</protein>
<organism evidence="2 3">
    <name type="scientific">Dictyobacter aurantiacus</name>
    <dbReference type="NCBI Taxonomy" id="1936993"/>
    <lineage>
        <taxon>Bacteria</taxon>
        <taxon>Bacillati</taxon>
        <taxon>Chloroflexota</taxon>
        <taxon>Ktedonobacteria</taxon>
        <taxon>Ktedonobacterales</taxon>
        <taxon>Dictyobacteraceae</taxon>
        <taxon>Dictyobacter</taxon>
    </lineage>
</organism>
<evidence type="ECO:0000313" key="2">
    <source>
        <dbReference type="EMBL" id="GCE09453.1"/>
    </source>
</evidence>
<evidence type="ECO:0000256" key="1">
    <source>
        <dbReference type="ARBA" id="ARBA00006479"/>
    </source>
</evidence>
<comment type="similarity">
    <text evidence="1">Belongs to the ROK (NagC/XylR) family.</text>
</comment>
<keyword evidence="2" id="KW-0418">Kinase</keyword>
<dbReference type="Proteomes" id="UP000287224">
    <property type="component" value="Unassembled WGS sequence"/>
</dbReference>
<dbReference type="AlphaFoldDB" id="A0A401ZRH3"/>
<name>A0A401ZRH3_9CHLR</name>
<dbReference type="OrthoDB" id="9795247at2"/>
<dbReference type="PANTHER" id="PTHR18964:SF149">
    <property type="entry name" value="BIFUNCTIONAL UDP-N-ACETYLGLUCOSAMINE 2-EPIMERASE_N-ACETYLMANNOSAMINE KINASE"/>
    <property type="match status" value="1"/>
</dbReference>
<gene>
    <name evidence="2" type="ORF">KDAU_67820</name>
</gene>
<dbReference type="InterPro" id="IPR000600">
    <property type="entry name" value="ROK"/>
</dbReference>
<dbReference type="PANTHER" id="PTHR18964">
    <property type="entry name" value="ROK (REPRESSOR, ORF, KINASE) FAMILY"/>
    <property type="match status" value="1"/>
</dbReference>
<sequence length="342" mass="35827">MQYIQPVNELTNAESVIVGVDVGGTKIAAGIVDAHGQVIGQVMTATDTQDPERTLHSIASAVRECIETAGIAPARVRAVGLGIPGMVDPERGVCLLSVNLNWQNVAVRSWLEQELNLPCVIDNDVCAATLGESIYGAGRGARNMVYLSLGTGIAARAIMNGQLYRGAHGMAGEVGHLVVMPDGPLCRCGACGCLEALAAGPALALSAQTAIAAGQETQLKSYLQRQGTLRSEDVFAAAADNDGLALRILRQAGKHIAYGIYLLAMTFDPQIIVIGGGLTMVPSPLLIEMRARAEYLLAQSSTSRTMFSAETLCISSMGRDCAIIGAAALVARSNGQHTREKQ</sequence>